<keyword evidence="1" id="KW-0732">Signal</keyword>
<proteinExistence type="predicted"/>
<feature type="signal peptide" evidence="1">
    <location>
        <begin position="1"/>
        <end position="22"/>
    </location>
</feature>
<dbReference type="GeneID" id="81469629"/>
<protein>
    <submittedName>
        <fullName evidence="2">Uncharacterized protein</fullName>
    </submittedName>
</protein>
<name>A0A7G9TDI0_PSEMX</name>
<feature type="chain" id="PRO_5028811105" evidence="1">
    <location>
        <begin position="23"/>
        <end position="145"/>
    </location>
</feature>
<sequence>MKTALPKLLLALPLVTTCAALAAQDTTTAADYGRTREQAIEVCKPDGQRAYLARLVCPDQSHPKFERRGSVGPRNDLPKDLPQEQMMQRLLGDRFAPLADGATDHHMIDAYAVQCGKTTHTLYLDLYHCHTPAPDTAPEGFTILR</sequence>
<dbReference type="RefSeq" id="WP_187573603.1">
    <property type="nucleotide sequence ID" value="NZ_CP060731.1"/>
</dbReference>
<accession>A0A7G9TDI0</accession>
<evidence type="ECO:0000256" key="1">
    <source>
        <dbReference type="SAM" id="SignalP"/>
    </source>
</evidence>
<evidence type="ECO:0000313" key="2">
    <source>
        <dbReference type="EMBL" id="QNN78155.1"/>
    </source>
</evidence>
<evidence type="ECO:0000313" key="3">
    <source>
        <dbReference type="Proteomes" id="UP000515838"/>
    </source>
</evidence>
<reference evidence="2 3" key="1">
    <citation type="submission" date="2020-08" db="EMBL/GenBank/DDBJ databases">
        <title>Streptomycin Non-resistant strain, P. mexicana.</title>
        <authorList>
            <person name="Ganesh-Kumar S."/>
            <person name="Zhe T."/>
            <person name="Yu Z."/>
            <person name="Min Y."/>
        </authorList>
    </citation>
    <scope>NUCLEOTIDE SEQUENCE [LARGE SCALE GENOMIC DNA]</scope>
    <source>
        <strain evidence="2 3">GTZY2</strain>
    </source>
</reference>
<gene>
    <name evidence="2" type="ORF">IAE60_01545</name>
</gene>
<dbReference type="Proteomes" id="UP000515838">
    <property type="component" value="Chromosome"/>
</dbReference>
<dbReference type="EMBL" id="CP060731">
    <property type="protein sequence ID" value="QNN78155.1"/>
    <property type="molecule type" value="Genomic_DNA"/>
</dbReference>
<dbReference type="AlphaFoldDB" id="A0A7G9TDI0"/>
<organism evidence="2 3">
    <name type="scientific">Pseudoxanthomonas mexicana</name>
    <dbReference type="NCBI Taxonomy" id="128785"/>
    <lineage>
        <taxon>Bacteria</taxon>
        <taxon>Pseudomonadati</taxon>
        <taxon>Pseudomonadota</taxon>
        <taxon>Gammaproteobacteria</taxon>
        <taxon>Lysobacterales</taxon>
        <taxon>Lysobacteraceae</taxon>
        <taxon>Pseudoxanthomonas</taxon>
    </lineage>
</organism>